<sequence length="601" mass="64992">MKKCCLAVVLACGWCVAAATEDDGAVLEKACEAATTTASGSRAPSAICKGDLIFDEQFSSFDLATWEHEITLAGGGSNTPSVNRGRGGRAVSPPAFHHGEPSSIPGRVTGSRMWESCRTMPLVGGPSRGSPVSPAPSLRCCSILIPNHSHRLSRPRWDHLSSPFHRHNIFQRARWGSIGAVARALDSHLGDPGPIPGWFAPGFSHVLYDAACRRVFSGYSRFPRPCIPAPLHPRISLHVMSGDDGHLRVPAGKPVTRRVLPRPGVTWCVCVWLLQNWEFELYYNNRSNSYVKDGKLYITPTLTADHYGEAFLSSGTISLYGGAPADACTNPSDYGCSRTGTATNVLNPVESARIRSINSFRFKYGKLEIKAKMSAGDWLWPGALCVAVAGLWLLPLRNEYSTWPASGEIDLAESRGNAGLTQGGLDIGTEHVGSTLQFGPYSGLNSYQTGALRQVLVFRSWLRQGLPPLPDGVDPRYRLLAYESPACTLFNTDGLTKCLVPDHIKFSLDGAEMGTVAPPSGGFWELGQFSAANPSADNPWRGGTKMAPFDQEFYILLNVACGGVNGYFPDDATNPRGKPWLNTSPKVIHSALLRIQPAARL</sequence>
<feature type="signal peptide" evidence="3">
    <location>
        <begin position="1"/>
        <end position="19"/>
    </location>
</feature>
<keyword evidence="3" id="KW-0732">Signal</keyword>
<evidence type="ECO:0000256" key="3">
    <source>
        <dbReference type="SAM" id="SignalP"/>
    </source>
</evidence>
<dbReference type="InterPro" id="IPR000757">
    <property type="entry name" value="Beta-glucanase-like"/>
</dbReference>
<dbReference type="Proteomes" id="UP001159363">
    <property type="component" value="Chromosome 7"/>
</dbReference>
<comment type="similarity">
    <text evidence="1">Belongs to the glycosyl hydrolase 16 family.</text>
</comment>
<dbReference type="Gene3D" id="2.60.120.200">
    <property type="match status" value="1"/>
</dbReference>
<feature type="region of interest" description="Disordered" evidence="2">
    <location>
        <begin position="74"/>
        <end position="108"/>
    </location>
</feature>
<evidence type="ECO:0000259" key="4">
    <source>
        <dbReference type="PROSITE" id="PS51762"/>
    </source>
</evidence>
<protein>
    <recommendedName>
        <fullName evidence="4">GH16 domain-containing protein</fullName>
    </recommendedName>
</protein>
<evidence type="ECO:0000313" key="6">
    <source>
        <dbReference type="Proteomes" id="UP001159363"/>
    </source>
</evidence>
<organism evidence="5 6">
    <name type="scientific">Dryococelus australis</name>
    <dbReference type="NCBI Taxonomy" id="614101"/>
    <lineage>
        <taxon>Eukaryota</taxon>
        <taxon>Metazoa</taxon>
        <taxon>Ecdysozoa</taxon>
        <taxon>Arthropoda</taxon>
        <taxon>Hexapoda</taxon>
        <taxon>Insecta</taxon>
        <taxon>Pterygota</taxon>
        <taxon>Neoptera</taxon>
        <taxon>Polyneoptera</taxon>
        <taxon>Phasmatodea</taxon>
        <taxon>Verophasmatodea</taxon>
        <taxon>Anareolatae</taxon>
        <taxon>Phasmatidae</taxon>
        <taxon>Eurycanthinae</taxon>
        <taxon>Dryococelus</taxon>
    </lineage>
</organism>
<dbReference type="PANTHER" id="PTHR10963">
    <property type="entry name" value="GLYCOSYL HYDROLASE-RELATED"/>
    <property type="match status" value="1"/>
</dbReference>
<dbReference type="InterPro" id="IPR013320">
    <property type="entry name" value="ConA-like_dom_sf"/>
</dbReference>
<keyword evidence="6" id="KW-1185">Reference proteome</keyword>
<evidence type="ECO:0000313" key="5">
    <source>
        <dbReference type="EMBL" id="KAJ8877933.1"/>
    </source>
</evidence>
<feature type="domain" description="GH16" evidence="4">
    <location>
        <begin position="217"/>
        <end position="589"/>
    </location>
</feature>
<proteinExistence type="inferred from homology"/>
<dbReference type="PROSITE" id="PS51762">
    <property type="entry name" value="GH16_2"/>
    <property type="match status" value="1"/>
</dbReference>
<comment type="caution">
    <text evidence="5">The sequence shown here is derived from an EMBL/GenBank/DDBJ whole genome shotgun (WGS) entry which is preliminary data.</text>
</comment>
<dbReference type="SUPFAM" id="SSF49899">
    <property type="entry name" value="Concanavalin A-like lectins/glucanases"/>
    <property type="match status" value="2"/>
</dbReference>
<feature type="chain" id="PRO_5047284438" description="GH16 domain-containing protein" evidence="3">
    <location>
        <begin position="20"/>
        <end position="601"/>
    </location>
</feature>
<evidence type="ECO:0000256" key="1">
    <source>
        <dbReference type="ARBA" id="ARBA00006865"/>
    </source>
</evidence>
<dbReference type="EMBL" id="JARBHB010000008">
    <property type="protein sequence ID" value="KAJ8877933.1"/>
    <property type="molecule type" value="Genomic_DNA"/>
</dbReference>
<dbReference type="PANTHER" id="PTHR10963:SF55">
    <property type="entry name" value="GLYCOSIDE HYDROLASE FAMILY 16 PROTEIN"/>
    <property type="match status" value="1"/>
</dbReference>
<name>A0ABQ9H0W9_9NEOP</name>
<accession>A0ABQ9H0W9</accession>
<gene>
    <name evidence="5" type="ORF">PR048_022392</name>
</gene>
<reference evidence="5 6" key="1">
    <citation type="submission" date="2023-02" db="EMBL/GenBank/DDBJ databases">
        <title>LHISI_Scaffold_Assembly.</title>
        <authorList>
            <person name="Stuart O.P."/>
            <person name="Cleave R."/>
            <person name="Magrath M.J.L."/>
            <person name="Mikheyev A.S."/>
        </authorList>
    </citation>
    <scope>NUCLEOTIDE SEQUENCE [LARGE SCALE GENOMIC DNA]</scope>
    <source>
        <strain evidence="5">Daus_M_001</strain>
        <tissue evidence="5">Leg muscle</tissue>
    </source>
</reference>
<evidence type="ECO:0000256" key="2">
    <source>
        <dbReference type="SAM" id="MobiDB-lite"/>
    </source>
</evidence>
<dbReference type="InterPro" id="IPR050546">
    <property type="entry name" value="Glycosyl_Hydrlase_16"/>
</dbReference>